<dbReference type="GO" id="GO:0005737">
    <property type="term" value="C:cytoplasm"/>
    <property type="evidence" value="ECO:0007669"/>
    <property type="project" value="TreeGrafter"/>
</dbReference>
<dbReference type="FunCoup" id="A0A0L0HI35">
    <property type="interactions" value="227"/>
</dbReference>
<accession>A0A0L0HI35</accession>
<proteinExistence type="predicted"/>
<feature type="transmembrane region" description="Helical" evidence="5">
    <location>
        <begin position="29"/>
        <end position="47"/>
    </location>
</feature>
<feature type="transmembrane region" description="Helical" evidence="5">
    <location>
        <begin position="339"/>
        <end position="364"/>
    </location>
</feature>
<dbReference type="GO" id="GO:0016020">
    <property type="term" value="C:membrane"/>
    <property type="evidence" value="ECO:0007669"/>
    <property type="project" value="UniProtKB-SubCell"/>
</dbReference>
<dbReference type="Proteomes" id="UP000053201">
    <property type="component" value="Unassembled WGS sequence"/>
</dbReference>
<feature type="transmembrane region" description="Helical" evidence="5">
    <location>
        <begin position="402"/>
        <end position="420"/>
    </location>
</feature>
<keyword evidence="8" id="KW-1185">Reference proteome</keyword>
<sequence>MEDTKEPTVDSPALVSFGNISSRPFQLDYFARFLALVVTIVLIYLLYDGGAWAFASFVSLPPYFRLLLLVDLGIWCWATNVHVLVATGIDLYRVLDAQVRKPSSVSRSEDTTALYGIAATFTIITFLSLAIFAKLEAKWGEEAAEIVPSLTFVLLTALILWPRKGFFARERGRFTRSLIRTILGGLGSTVPFCDVILADILTSFSKIMGDLQIVFADLVTEEVSHGLAKAGAIPKNVVMSREASSATSLRVSTLRNFRFLDFVSPFLVCLPYLFRLRQCLAEYTQSSSPSARTRHLANAIKYLSALPVVITGFLINWLETKYHDHHQENVLKHTQLRDAQWNLSLSLGLWVFFSVVNSIFSLYWDIVMDWHLGNLQRRRSTSRNSSKYPVLLRPVLHFRYPFVYYAAILLDTILRMSWIVRVAILQQVVDGVGTPKEGVKQSLAAVDIALKVLEVLRRWMWVFFRVEREWVSRGLTANHGIAGSGDALSPGGYFGPDTPIIPLWDARVDPQKEDVD</sequence>
<dbReference type="eggNOG" id="KOG1162">
    <property type="taxonomic scope" value="Eukaryota"/>
</dbReference>
<organism evidence="7 8">
    <name type="scientific">Spizellomyces punctatus (strain DAOM BR117)</name>
    <dbReference type="NCBI Taxonomy" id="645134"/>
    <lineage>
        <taxon>Eukaryota</taxon>
        <taxon>Fungi</taxon>
        <taxon>Fungi incertae sedis</taxon>
        <taxon>Chytridiomycota</taxon>
        <taxon>Chytridiomycota incertae sedis</taxon>
        <taxon>Chytridiomycetes</taxon>
        <taxon>Spizellomycetales</taxon>
        <taxon>Spizellomycetaceae</taxon>
        <taxon>Spizellomyces</taxon>
    </lineage>
</organism>
<evidence type="ECO:0000313" key="7">
    <source>
        <dbReference type="EMBL" id="KND00484.1"/>
    </source>
</evidence>
<reference evidence="7 8" key="1">
    <citation type="submission" date="2009-08" db="EMBL/GenBank/DDBJ databases">
        <title>The Genome Sequence of Spizellomyces punctatus strain DAOM BR117.</title>
        <authorList>
            <consortium name="The Broad Institute Genome Sequencing Platform"/>
            <person name="Russ C."/>
            <person name="Cuomo C."/>
            <person name="Shea T."/>
            <person name="Young S.K."/>
            <person name="Zeng Q."/>
            <person name="Koehrsen M."/>
            <person name="Haas B."/>
            <person name="Borodovsky M."/>
            <person name="Guigo R."/>
            <person name="Alvarado L."/>
            <person name="Berlin A."/>
            <person name="Bochicchio J."/>
            <person name="Borenstein D."/>
            <person name="Chapman S."/>
            <person name="Chen Z."/>
            <person name="Engels R."/>
            <person name="Freedman E."/>
            <person name="Gellesch M."/>
            <person name="Goldberg J."/>
            <person name="Griggs A."/>
            <person name="Gujja S."/>
            <person name="Heiman D."/>
            <person name="Hepburn T."/>
            <person name="Howarth C."/>
            <person name="Jen D."/>
            <person name="Larson L."/>
            <person name="Lewis B."/>
            <person name="Mehta T."/>
            <person name="Park D."/>
            <person name="Pearson M."/>
            <person name="Roberts A."/>
            <person name="Saif S."/>
            <person name="Shenoy N."/>
            <person name="Sisk P."/>
            <person name="Stolte C."/>
            <person name="Sykes S."/>
            <person name="Thomson T."/>
            <person name="Walk T."/>
            <person name="White J."/>
            <person name="Yandava C."/>
            <person name="Burger G."/>
            <person name="Gray M.W."/>
            <person name="Holland P.W.H."/>
            <person name="King N."/>
            <person name="Lang F.B.F."/>
            <person name="Roger A.J."/>
            <person name="Ruiz-Trillo I."/>
            <person name="Lander E."/>
            <person name="Nusbaum C."/>
        </authorList>
    </citation>
    <scope>NUCLEOTIDE SEQUENCE [LARGE SCALE GENOMIC DNA]</scope>
    <source>
        <strain evidence="7 8">DAOM BR117</strain>
    </source>
</reference>
<dbReference type="PROSITE" id="PS51380">
    <property type="entry name" value="EXS"/>
    <property type="match status" value="1"/>
</dbReference>
<comment type="subcellular location">
    <subcellularLocation>
        <location evidence="1">Membrane</location>
        <topology evidence="1">Multi-pass membrane protein</topology>
    </subcellularLocation>
</comment>
<feature type="domain" description="EXS" evidence="6">
    <location>
        <begin position="255"/>
        <end position="497"/>
    </location>
</feature>
<evidence type="ECO:0000256" key="1">
    <source>
        <dbReference type="ARBA" id="ARBA00004141"/>
    </source>
</evidence>
<dbReference type="Pfam" id="PF03124">
    <property type="entry name" value="EXS"/>
    <property type="match status" value="1"/>
</dbReference>
<dbReference type="GeneID" id="27688230"/>
<feature type="transmembrane region" description="Helical" evidence="5">
    <location>
        <begin position="67"/>
        <end position="92"/>
    </location>
</feature>
<dbReference type="PANTHER" id="PTHR10783:SF46">
    <property type="entry name" value="PROTEIN ERD1 HOMOLOG 2"/>
    <property type="match status" value="1"/>
</dbReference>
<dbReference type="OMA" id="LVIWNYW"/>
<evidence type="ECO:0000259" key="6">
    <source>
        <dbReference type="PROSITE" id="PS51380"/>
    </source>
</evidence>
<dbReference type="InterPro" id="IPR004342">
    <property type="entry name" value="EXS_C"/>
</dbReference>
<name>A0A0L0HI35_SPIPD</name>
<keyword evidence="3 5" id="KW-1133">Transmembrane helix</keyword>
<evidence type="ECO:0000256" key="4">
    <source>
        <dbReference type="ARBA" id="ARBA00023136"/>
    </source>
</evidence>
<feature type="transmembrane region" description="Helical" evidence="5">
    <location>
        <begin position="113"/>
        <end position="131"/>
    </location>
</feature>
<dbReference type="AlphaFoldDB" id="A0A0L0HI35"/>
<protein>
    <recommendedName>
        <fullName evidence="6">EXS domain-containing protein</fullName>
    </recommendedName>
</protein>
<evidence type="ECO:0000256" key="3">
    <source>
        <dbReference type="ARBA" id="ARBA00022989"/>
    </source>
</evidence>
<dbReference type="STRING" id="645134.A0A0L0HI35"/>
<feature type="transmembrane region" description="Helical" evidence="5">
    <location>
        <begin position="143"/>
        <end position="161"/>
    </location>
</feature>
<dbReference type="OrthoDB" id="2159384at2759"/>
<evidence type="ECO:0000313" key="8">
    <source>
        <dbReference type="Proteomes" id="UP000053201"/>
    </source>
</evidence>
<feature type="transmembrane region" description="Helical" evidence="5">
    <location>
        <begin position="299"/>
        <end position="318"/>
    </location>
</feature>
<dbReference type="EMBL" id="KQ257456">
    <property type="protein sequence ID" value="KND00484.1"/>
    <property type="molecule type" value="Genomic_DNA"/>
</dbReference>
<dbReference type="PANTHER" id="PTHR10783">
    <property type="entry name" value="XENOTROPIC AND POLYTROPIC RETROVIRUS RECEPTOR 1-RELATED"/>
    <property type="match status" value="1"/>
</dbReference>
<evidence type="ECO:0000256" key="2">
    <source>
        <dbReference type="ARBA" id="ARBA00022692"/>
    </source>
</evidence>
<dbReference type="VEuPathDB" id="FungiDB:SPPG_04800"/>
<gene>
    <name evidence="7" type="ORF">SPPG_04800</name>
</gene>
<dbReference type="InParanoid" id="A0A0L0HI35"/>
<keyword evidence="4 5" id="KW-0472">Membrane</keyword>
<keyword evidence="2 5" id="KW-0812">Transmembrane</keyword>
<dbReference type="RefSeq" id="XP_016608523.1">
    <property type="nucleotide sequence ID" value="XM_016753034.1"/>
</dbReference>
<evidence type="ECO:0000256" key="5">
    <source>
        <dbReference type="SAM" id="Phobius"/>
    </source>
</evidence>